<gene>
    <name evidence="2" type="ORF">H9815_21110</name>
</gene>
<feature type="transmembrane region" description="Helical" evidence="1">
    <location>
        <begin position="180"/>
        <end position="200"/>
    </location>
</feature>
<dbReference type="PIRSF" id="PIRSF037395">
    <property type="entry name" value="UCP037395_ABCper"/>
    <property type="match status" value="1"/>
</dbReference>
<evidence type="ECO:0000313" key="3">
    <source>
        <dbReference type="Proteomes" id="UP000824037"/>
    </source>
</evidence>
<reference evidence="2" key="1">
    <citation type="journal article" date="2021" name="PeerJ">
        <title>Extensive microbial diversity within the chicken gut microbiome revealed by metagenomics and culture.</title>
        <authorList>
            <person name="Gilroy R."/>
            <person name="Ravi A."/>
            <person name="Getino M."/>
            <person name="Pursley I."/>
            <person name="Horton D.L."/>
            <person name="Alikhan N.F."/>
            <person name="Baker D."/>
            <person name="Gharbi K."/>
            <person name="Hall N."/>
            <person name="Watson M."/>
            <person name="Adriaenssens E.M."/>
            <person name="Foster-Nyarko E."/>
            <person name="Jarju S."/>
            <person name="Secka A."/>
            <person name="Antonio M."/>
            <person name="Oren A."/>
            <person name="Chaudhuri R.R."/>
            <person name="La Ragione R."/>
            <person name="Hildebrand F."/>
            <person name="Pallen M.J."/>
        </authorList>
    </citation>
    <scope>NUCLEOTIDE SEQUENCE</scope>
    <source>
        <strain evidence="2">ChiGjej4B4-7305</strain>
    </source>
</reference>
<accession>A0A9D2J5Z3</accession>
<sequence length="277" mass="28210">MTAQREWAGQVSWRAGAAVPLGSRLAIVLVAVSLVGVLAFSWPLLISPGSALVQSTTAPLILAVVLAASLVVTLVAVSDGGMDVRAVAMLGVLSAVGALLRPVAAGTGGVESVFVLLVLGGRVFGPGFGFLLGVSTMFASALLTGGVGPWLPYQMLAAGWVGLGAGLLPARIGRRDLRGLGELVLLAVYGAIAAVGYGLVMNLSSWPYLAGAGTGISFVAGAPLTENVPRFLTYSVVTSLPWDLTRAVTTVIGVAVLGHVLLVTLRRAAKRAVFVEE</sequence>
<name>A0A9D2J5Z3_9MICO</name>
<dbReference type="EMBL" id="DXBY01000356">
    <property type="protein sequence ID" value="HIZ38285.1"/>
    <property type="molecule type" value="Genomic_DNA"/>
</dbReference>
<dbReference type="GO" id="GO:0022857">
    <property type="term" value="F:transmembrane transporter activity"/>
    <property type="evidence" value="ECO:0007669"/>
    <property type="project" value="InterPro"/>
</dbReference>
<evidence type="ECO:0000313" key="2">
    <source>
        <dbReference type="EMBL" id="HIZ38285.1"/>
    </source>
</evidence>
<feature type="transmembrane region" description="Helical" evidence="1">
    <location>
        <begin position="58"/>
        <end position="78"/>
    </location>
</feature>
<dbReference type="AlphaFoldDB" id="A0A9D2J5Z3"/>
<organism evidence="2 3">
    <name type="scientific">Candidatus Ruania gallistercoris</name>
    <dbReference type="NCBI Taxonomy" id="2838746"/>
    <lineage>
        <taxon>Bacteria</taxon>
        <taxon>Bacillati</taxon>
        <taxon>Actinomycetota</taxon>
        <taxon>Actinomycetes</taxon>
        <taxon>Micrococcales</taxon>
        <taxon>Ruaniaceae</taxon>
        <taxon>Ruania</taxon>
    </lineage>
</organism>
<comment type="caution">
    <text evidence="2">The sequence shown here is derived from an EMBL/GenBank/DDBJ whole genome shotgun (WGS) entry which is preliminary data.</text>
</comment>
<feature type="transmembrane region" description="Helical" evidence="1">
    <location>
        <begin position="150"/>
        <end position="168"/>
    </location>
</feature>
<feature type="transmembrane region" description="Helical" evidence="1">
    <location>
        <begin position="25"/>
        <end position="46"/>
    </location>
</feature>
<reference evidence="2" key="2">
    <citation type="submission" date="2021-04" db="EMBL/GenBank/DDBJ databases">
        <authorList>
            <person name="Gilroy R."/>
        </authorList>
    </citation>
    <scope>NUCLEOTIDE SEQUENCE</scope>
    <source>
        <strain evidence="2">ChiGjej4B4-7305</strain>
    </source>
</reference>
<keyword evidence="1" id="KW-1133">Transmembrane helix</keyword>
<evidence type="ECO:0000256" key="1">
    <source>
        <dbReference type="SAM" id="Phobius"/>
    </source>
</evidence>
<keyword evidence="1" id="KW-0472">Membrane</keyword>
<dbReference type="InterPro" id="IPR017196">
    <property type="entry name" value="ECF_substrate-spec_UCP037395"/>
</dbReference>
<proteinExistence type="predicted"/>
<feature type="transmembrane region" description="Helical" evidence="1">
    <location>
        <begin position="244"/>
        <end position="265"/>
    </location>
</feature>
<keyword evidence="1" id="KW-0812">Transmembrane</keyword>
<feature type="transmembrane region" description="Helical" evidence="1">
    <location>
        <begin position="113"/>
        <end position="138"/>
    </location>
</feature>
<protein>
    <submittedName>
        <fullName evidence="2">ECF transporter S component</fullName>
    </submittedName>
</protein>
<dbReference type="Gene3D" id="1.10.1760.20">
    <property type="match status" value="1"/>
</dbReference>
<dbReference type="Proteomes" id="UP000824037">
    <property type="component" value="Unassembled WGS sequence"/>
</dbReference>